<dbReference type="EC" id="2.4.1.-" evidence="9"/>
<keyword evidence="3 9" id="KW-0808">Transferase</keyword>
<comment type="subcellular location">
    <subcellularLocation>
        <location evidence="1 9">Golgi apparatus</location>
        <location evidence="1 9">Golgi stack membrane</location>
        <topology evidence="1 9">Single-pass type II membrane protein</topology>
    </subcellularLocation>
</comment>
<evidence type="ECO:0000256" key="4">
    <source>
        <dbReference type="ARBA" id="ARBA00022692"/>
    </source>
</evidence>
<reference evidence="11" key="1">
    <citation type="submission" date="2022-11" db="UniProtKB">
        <authorList>
            <consortium name="WormBaseParasite"/>
        </authorList>
    </citation>
    <scope>IDENTIFICATION</scope>
</reference>
<dbReference type="Proteomes" id="UP000887572">
    <property type="component" value="Unplaced"/>
</dbReference>
<name>A0A914H0U3_GLORO</name>
<proteinExistence type="inferred from homology"/>
<evidence type="ECO:0000256" key="3">
    <source>
        <dbReference type="ARBA" id="ARBA00022679"/>
    </source>
</evidence>
<evidence type="ECO:0000256" key="9">
    <source>
        <dbReference type="RuleBase" id="RU364016"/>
    </source>
</evidence>
<dbReference type="AlphaFoldDB" id="A0A914H0U3"/>
<keyword evidence="10" id="KW-1185">Reference proteome</keyword>
<keyword evidence="5 9" id="KW-0735">Signal-anchor</keyword>
<evidence type="ECO:0000256" key="8">
    <source>
        <dbReference type="ARBA" id="ARBA00023136"/>
    </source>
</evidence>
<evidence type="ECO:0000256" key="7">
    <source>
        <dbReference type="ARBA" id="ARBA00023034"/>
    </source>
</evidence>
<keyword evidence="8" id="KW-0472">Membrane</keyword>
<dbReference type="PANTHER" id="PTHR12369:SF13">
    <property type="entry name" value="HEXOSYLTRANSFERASE"/>
    <property type="match status" value="1"/>
</dbReference>
<dbReference type="GO" id="GO:0032580">
    <property type="term" value="C:Golgi cisterna membrane"/>
    <property type="evidence" value="ECO:0007669"/>
    <property type="project" value="UniProtKB-SubCell"/>
</dbReference>
<keyword evidence="4" id="KW-0812">Transmembrane</keyword>
<evidence type="ECO:0000313" key="11">
    <source>
        <dbReference type="WBParaSite" id="Gr19_v10_g12197.t1"/>
    </source>
</evidence>
<dbReference type="Pfam" id="PF05679">
    <property type="entry name" value="CHGN"/>
    <property type="match status" value="1"/>
</dbReference>
<accession>A0A914H0U3</accession>
<dbReference type="InterPro" id="IPR051227">
    <property type="entry name" value="CS_glycosyltransferase"/>
</dbReference>
<evidence type="ECO:0000256" key="2">
    <source>
        <dbReference type="ARBA" id="ARBA00009239"/>
    </source>
</evidence>
<evidence type="ECO:0000256" key="1">
    <source>
        <dbReference type="ARBA" id="ARBA00004447"/>
    </source>
</evidence>
<dbReference type="Gene3D" id="3.90.550.50">
    <property type="match status" value="1"/>
</dbReference>
<evidence type="ECO:0000313" key="10">
    <source>
        <dbReference type="Proteomes" id="UP000887572"/>
    </source>
</evidence>
<sequence>MGLFFVGGGKCRLLCLLPSPHHRSLSLLASGFLIGFLLNSLLFDGWEAVDEQQQQHIVGDVQKAEKWERTIVGGESLMNGNDAQQQHQPLKLVRARFAASELGIRRRILLLPLIRSPVGLSLHRWVLSAHFDPAAVRPVVDTSRVDPANFATESIPLRPGGLVPTHVQLLNAIANQTLQHNFDWFLLFPERTFLNPFQLRRLIDSLRWNVPLALGHRRRDGGGGDLCAAEAGILLSNSAMRLLVEGRNLCRSIVARSEESALEKCILLATNLSCQTSSQGVNHFWWRVPEDQNTPNPLPLHDQIPRLATRWSRFNRSLTVSPLLSDLDVRALLEHFLSVEIDQMDAEIEQFEKQFSSEFGEDAGWPVGFVGGDQKVPNRFQAPVWEMFDDVGNLFGNDPDRNVEGVERKGLGEELKLVIEMAKKKAAVEQSVLAASTGGFAYGKVRQGYQRFDPEKGMEYVVDLEEHRRHGSAAVVQRRLVRVQLSRPFHSTTVLEKVPFVKEDSDITIVVPVESVDQALSLRSLLRRQLLLCSSVPLRPATRRQIRFVIAVRSIEAVLVRVLGANLAEMERKCKHSFNTDSALLLLQPADLNNNNNKLPIEIVAIDTAIDRYGQQTLFLLLSPFVDFQWDFLDRVRVNTIRHFQVFFPIPFAEFNPFVSGLSPAISSAAADFVIHKDRGRFDTEEFGVAALHGTDYAAIRAKFGANVATPIGLFHLFHNKSADRRHGLHVMRAIDPSLRIRYRPRVCPAPQGGYDDHLQSADCETRRAQRMGTRAQLARLIFANN</sequence>
<organism evidence="10 11">
    <name type="scientific">Globodera rostochiensis</name>
    <name type="common">Golden nematode worm</name>
    <name type="synonym">Heterodera rostochiensis</name>
    <dbReference type="NCBI Taxonomy" id="31243"/>
    <lineage>
        <taxon>Eukaryota</taxon>
        <taxon>Metazoa</taxon>
        <taxon>Ecdysozoa</taxon>
        <taxon>Nematoda</taxon>
        <taxon>Chromadorea</taxon>
        <taxon>Rhabditida</taxon>
        <taxon>Tylenchina</taxon>
        <taxon>Tylenchomorpha</taxon>
        <taxon>Tylenchoidea</taxon>
        <taxon>Heteroderidae</taxon>
        <taxon>Heteroderinae</taxon>
        <taxon>Globodera</taxon>
    </lineage>
</organism>
<protein>
    <recommendedName>
        <fullName evidence="9">Hexosyltransferase</fullName>
        <ecNumber evidence="9">2.4.1.-</ecNumber>
    </recommendedName>
</protein>
<dbReference type="InterPro" id="IPR008428">
    <property type="entry name" value="Chond_GalNAc"/>
</dbReference>
<dbReference type="WBParaSite" id="Gr19_v10_g12197.t1">
    <property type="protein sequence ID" value="Gr19_v10_g12197.t1"/>
    <property type="gene ID" value="Gr19_v10_g12197"/>
</dbReference>
<evidence type="ECO:0000256" key="5">
    <source>
        <dbReference type="ARBA" id="ARBA00022968"/>
    </source>
</evidence>
<evidence type="ECO:0000256" key="6">
    <source>
        <dbReference type="ARBA" id="ARBA00022989"/>
    </source>
</evidence>
<dbReference type="GO" id="GO:0047238">
    <property type="term" value="F:glucuronosyl-N-acetylgalactosaminyl-proteoglycan 4-beta-N-acetylgalactosaminyltransferase activity"/>
    <property type="evidence" value="ECO:0007669"/>
    <property type="project" value="TreeGrafter"/>
</dbReference>
<keyword evidence="7 9" id="KW-0333">Golgi apparatus</keyword>
<comment type="similarity">
    <text evidence="2 9">Belongs to the chondroitin N-acetylgalactosaminyltransferase family.</text>
</comment>
<keyword evidence="6" id="KW-1133">Transmembrane helix</keyword>
<dbReference type="PANTHER" id="PTHR12369">
    <property type="entry name" value="CHONDROITIN SYNTHASE"/>
    <property type="match status" value="1"/>
</dbReference>